<proteinExistence type="predicted"/>
<comment type="caution">
    <text evidence="2">The sequence shown here is derived from an EMBL/GenBank/DDBJ whole genome shotgun (WGS) entry which is preliminary data.</text>
</comment>
<dbReference type="Pfam" id="PF13460">
    <property type="entry name" value="NAD_binding_10"/>
    <property type="match status" value="1"/>
</dbReference>
<dbReference type="EMBL" id="JAIBOA010000010">
    <property type="protein sequence ID" value="MBW8484256.1"/>
    <property type="molecule type" value="Genomic_DNA"/>
</dbReference>
<accession>A0ABS7FVE7</accession>
<dbReference type="PANTHER" id="PTHR43162:SF1">
    <property type="entry name" value="PRESTALK A DIFFERENTIATION PROTEIN A"/>
    <property type="match status" value="1"/>
</dbReference>
<dbReference type="Gene3D" id="3.90.25.10">
    <property type="entry name" value="UDP-galactose 4-epimerase, domain 1"/>
    <property type="match status" value="1"/>
</dbReference>
<protein>
    <submittedName>
        <fullName evidence="2">NAD(P)H-binding protein</fullName>
    </submittedName>
</protein>
<name>A0ABS7FVE7_9ACTN</name>
<dbReference type="Gene3D" id="3.40.50.720">
    <property type="entry name" value="NAD(P)-binding Rossmann-like Domain"/>
    <property type="match status" value="1"/>
</dbReference>
<dbReference type="SUPFAM" id="SSF51735">
    <property type="entry name" value="NAD(P)-binding Rossmann-fold domains"/>
    <property type="match status" value="1"/>
</dbReference>
<dbReference type="RefSeq" id="WP_220167480.1">
    <property type="nucleotide sequence ID" value="NZ_JAIBOA010000010.1"/>
</dbReference>
<organism evidence="2 3">
    <name type="scientific">Actinomadura parmotrematis</name>
    <dbReference type="NCBI Taxonomy" id="2864039"/>
    <lineage>
        <taxon>Bacteria</taxon>
        <taxon>Bacillati</taxon>
        <taxon>Actinomycetota</taxon>
        <taxon>Actinomycetes</taxon>
        <taxon>Streptosporangiales</taxon>
        <taxon>Thermomonosporaceae</taxon>
        <taxon>Actinomadura</taxon>
    </lineage>
</organism>
<evidence type="ECO:0000259" key="1">
    <source>
        <dbReference type="Pfam" id="PF13460"/>
    </source>
</evidence>
<feature type="domain" description="NAD(P)-binding" evidence="1">
    <location>
        <begin position="8"/>
        <end position="192"/>
    </location>
</feature>
<sequence length="292" mass="30244">MIVITAPTGAIGGKVLARLLDAGEDVRVVVRDPARLAAGARERVEIVQGSHGDPDVVGKAFDGADAVFWLVPPDHASPSLEATYLDFTRPAVAAIAACGVPRVVGVSALGRGTPQAARAGHVTASLAMDDLLAGSGAAYRALALPSFMDNTLHRLAEIRDAGVYAAPISGDRALPACSTGDIADVAAALLRDASWTEGGEVPLLGPEDLTPRETAAILGDVLGRPVRYEHVPAEEFKAGFLARGASEAVAQGMLDMMLAKEAGLDGAVPRTERTATPTAFRTWCEKVLKPLV</sequence>
<dbReference type="InterPro" id="IPR036291">
    <property type="entry name" value="NAD(P)-bd_dom_sf"/>
</dbReference>
<dbReference type="PANTHER" id="PTHR43162">
    <property type="match status" value="1"/>
</dbReference>
<keyword evidence="3" id="KW-1185">Reference proteome</keyword>
<evidence type="ECO:0000313" key="2">
    <source>
        <dbReference type="EMBL" id="MBW8484256.1"/>
    </source>
</evidence>
<dbReference type="InterPro" id="IPR051604">
    <property type="entry name" value="Ergot_Alk_Oxidoreductase"/>
</dbReference>
<reference evidence="2 3" key="1">
    <citation type="submission" date="2021-07" db="EMBL/GenBank/DDBJ databases">
        <title>Actinomadura sp. PM05-2 isolated from lichen.</title>
        <authorList>
            <person name="Somphong A."/>
            <person name="Phongsopitanun W."/>
            <person name="Tanasupawat S."/>
            <person name="Peongsungnone V."/>
        </authorList>
    </citation>
    <scope>NUCLEOTIDE SEQUENCE [LARGE SCALE GENOMIC DNA]</scope>
    <source>
        <strain evidence="2 3">PM05-2</strain>
    </source>
</reference>
<dbReference type="Proteomes" id="UP000774570">
    <property type="component" value="Unassembled WGS sequence"/>
</dbReference>
<evidence type="ECO:0000313" key="3">
    <source>
        <dbReference type="Proteomes" id="UP000774570"/>
    </source>
</evidence>
<gene>
    <name evidence="2" type="ORF">K1Y72_17870</name>
</gene>
<dbReference type="InterPro" id="IPR016040">
    <property type="entry name" value="NAD(P)-bd_dom"/>
</dbReference>